<comment type="cofactor">
    <cofactor evidence="13">
        <name>FAD</name>
        <dbReference type="ChEBI" id="CHEBI:57692"/>
    </cofactor>
    <text evidence="13">Binds 1 FAD per subunit.</text>
</comment>
<dbReference type="PRINTS" id="PR00411">
    <property type="entry name" value="PNDRDTASEI"/>
</dbReference>
<gene>
    <name evidence="15" type="primary">lpdA</name>
    <name evidence="15" type="ORF">H8S18_00310</name>
</gene>
<feature type="domain" description="Lipoyl-binding" evidence="14">
    <location>
        <begin position="2"/>
        <end position="77"/>
    </location>
</feature>
<dbReference type="InterPro" id="IPR023753">
    <property type="entry name" value="FAD/NAD-binding_dom"/>
</dbReference>
<evidence type="ECO:0000256" key="2">
    <source>
        <dbReference type="ARBA" id="ARBA00007532"/>
    </source>
</evidence>
<evidence type="ECO:0000256" key="8">
    <source>
        <dbReference type="ARBA" id="ARBA00023002"/>
    </source>
</evidence>
<evidence type="ECO:0000313" key="16">
    <source>
        <dbReference type="Proteomes" id="UP000606889"/>
    </source>
</evidence>
<keyword evidence="16" id="KW-1185">Reference proteome</keyword>
<dbReference type="Gene3D" id="3.30.390.30">
    <property type="match status" value="1"/>
</dbReference>
<dbReference type="CDD" id="cd06849">
    <property type="entry name" value="lipoyl_domain"/>
    <property type="match status" value="1"/>
</dbReference>
<comment type="caution">
    <text evidence="15">The sequence shown here is derived from an EMBL/GenBank/DDBJ whole genome shotgun (WGS) entry which is preliminary data.</text>
</comment>
<dbReference type="InterPro" id="IPR001100">
    <property type="entry name" value="Pyr_nuc-diS_OxRdtase"/>
</dbReference>
<dbReference type="PRINTS" id="PR00368">
    <property type="entry name" value="FADPNR"/>
</dbReference>
<dbReference type="Gene3D" id="3.50.50.60">
    <property type="entry name" value="FAD/NAD(P)-binding domain"/>
    <property type="match status" value="2"/>
</dbReference>
<evidence type="ECO:0000256" key="10">
    <source>
        <dbReference type="ARBA" id="ARBA00023157"/>
    </source>
</evidence>
<evidence type="ECO:0000259" key="14">
    <source>
        <dbReference type="PROSITE" id="PS50968"/>
    </source>
</evidence>
<evidence type="ECO:0000256" key="12">
    <source>
        <dbReference type="ARBA" id="ARBA00049187"/>
    </source>
</evidence>
<dbReference type="InterPro" id="IPR016156">
    <property type="entry name" value="FAD/NAD-linked_Rdtase_dimer_sf"/>
</dbReference>
<dbReference type="InterPro" id="IPR012999">
    <property type="entry name" value="Pyr_OxRdtase_I_AS"/>
</dbReference>
<dbReference type="RefSeq" id="WP_186856332.1">
    <property type="nucleotide sequence ID" value="NZ_JACOON010000001.1"/>
</dbReference>
<evidence type="ECO:0000256" key="5">
    <source>
        <dbReference type="ARBA" id="ARBA00022490"/>
    </source>
</evidence>
<protein>
    <recommendedName>
        <fullName evidence="4 13">Dihydrolipoyl dehydrogenase</fullName>
        <ecNumber evidence="3 13">1.8.1.4</ecNumber>
    </recommendedName>
</protein>
<comment type="subcellular location">
    <subcellularLocation>
        <location evidence="1">Cytoplasm</location>
    </subcellularLocation>
</comment>
<dbReference type="SUPFAM" id="SSF51905">
    <property type="entry name" value="FAD/NAD(P)-binding domain"/>
    <property type="match status" value="1"/>
</dbReference>
<evidence type="ECO:0000256" key="7">
    <source>
        <dbReference type="ARBA" id="ARBA00022827"/>
    </source>
</evidence>
<dbReference type="EC" id="1.8.1.4" evidence="3 13"/>
<dbReference type="Pfam" id="PF00364">
    <property type="entry name" value="Biotin_lipoyl"/>
    <property type="match status" value="1"/>
</dbReference>
<dbReference type="PROSITE" id="PS50968">
    <property type="entry name" value="BIOTINYL_LIPOYL"/>
    <property type="match status" value="1"/>
</dbReference>
<evidence type="ECO:0000256" key="11">
    <source>
        <dbReference type="ARBA" id="ARBA00023284"/>
    </source>
</evidence>
<evidence type="ECO:0000256" key="6">
    <source>
        <dbReference type="ARBA" id="ARBA00022630"/>
    </source>
</evidence>
<evidence type="ECO:0000313" key="15">
    <source>
        <dbReference type="EMBL" id="MBC5646788.1"/>
    </source>
</evidence>
<dbReference type="PROSITE" id="PS00076">
    <property type="entry name" value="PYRIDINE_REDOX_1"/>
    <property type="match status" value="1"/>
</dbReference>
<dbReference type="SUPFAM" id="SSF51230">
    <property type="entry name" value="Single hybrid motif"/>
    <property type="match status" value="1"/>
</dbReference>
<dbReference type="Proteomes" id="UP000606889">
    <property type="component" value="Unassembled WGS sequence"/>
</dbReference>
<keyword evidence="5" id="KW-0963">Cytoplasm</keyword>
<dbReference type="Gene3D" id="2.40.50.100">
    <property type="match status" value="1"/>
</dbReference>
<proteinExistence type="inferred from homology"/>
<evidence type="ECO:0000256" key="1">
    <source>
        <dbReference type="ARBA" id="ARBA00004496"/>
    </source>
</evidence>
<dbReference type="InterPro" id="IPR011053">
    <property type="entry name" value="Single_hybrid_motif"/>
</dbReference>
<dbReference type="InterPro" id="IPR036188">
    <property type="entry name" value="FAD/NAD-bd_sf"/>
</dbReference>
<organism evidence="15 16">
    <name type="scientific">Christensenella tenuis</name>
    <dbReference type="NCBI Taxonomy" id="2763033"/>
    <lineage>
        <taxon>Bacteria</taxon>
        <taxon>Bacillati</taxon>
        <taxon>Bacillota</taxon>
        <taxon>Clostridia</taxon>
        <taxon>Christensenellales</taxon>
        <taxon>Christensenellaceae</taxon>
        <taxon>Christensenella</taxon>
    </lineage>
</organism>
<dbReference type="PIRSF" id="PIRSF000350">
    <property type="entry name" value="Mercury_reductase_MerA"/>
    <property type="match status" value="1"/>
</dbReference>
<reference evidence="15 16" key="1">
    <citation type="submission" date="2020-08" db="EMBL/GenBank/DDBJ databases">
        <title>Genome public.</title>
        <authorList>
            <person name="Liu C."/>
            <person name="Sun Q."/>
        </authorList>
    </citation>
    <scope>NUCLEOTIDE SEQUENCE [LARGE SCALE GENOMIC DNA]</scope>
    <source>
        <strain evidence="15 16">NSJ-35</strain>
    </source>
</reference>
<sequence>MGDFITMPKLGMTMTEGKIVKWLACEGERIGKGDSIFEVETDKTSLEADALTGGVLLKIYRKEGETVPVNSPVAFVGEEGEMIPDVGNETVFQEENTAPGQQKQACDYDLIVVGAGPGGYVCALRAAQLGAKVAVVERDMPGGTCLNRGCIPTKAYYESARRWREVWDCAQFGIEIQDASFHWERVLERKNGIVDRLRIGIETLLRKNGIERINGNAVIRKADTVEVDGKTYRCRHIVLATGAKAAHAVATAEQLQTTDTVLDMGQLPDSIAIIGGGVIGCEMASILNAFGVRVTIIEALLRILPAMDEEVADCLLKEMRKNGIEVLTGTTCKSITKSGEGYRVVLEDGQEIMPEMVLEAVGRVPECAAFEGLGVELSPEGYVKTDEWMRTSIPTVYAIGDVNGRFQLAHAASAQGILAAEHMFADQKPAAMEMVIPACVFAELEIACAGITEQEAKEKGIPVKVSKFPYSANGKALAMGAGKGFVKVIADERWGEILGVHIIGEGASSLIGEAVMAMRCEATADAAGEAVHAHPTLSEALMEAFLGAGKGALHQ</sequence>
<keyword evidence="11 13" id="KW-0676">Redox-active center</keyword>
<dbReference type="PANTHER" id="PTHR22912">
    <property type="entry name" value="DISULFIDE OXIDOREDUCTASE"/>
    <property type="match status" value="1"/>
</dbReference>
<name>A0ABR7EAI4_9FIRM</name>
<dbReference type="Pfam" id="PF07992">
    <property type="entry name" value="Pyr_redox_2"/>
    <property type="match status" value="1"/>
</dbReference>
<dbReference type="InterPro" id="IPR006258">
    <property type="entry name" value="Lipoamide_DH"/>
</dbReference>
<comment type="miscellaneous">
    <text evidence="13">The active site is a redox-active disulfide bond.</text>
</comment>
<dbReference type="InterPro" id="IPR050151">
    <property type="entry name" value="Class-I_Pyr_Nuc-Dis_Oxidored"/>
</dbReference>
<dbReference type="GO" id="GO:0004148">
    <property type="term" value="F:dihydrolipoyl dehydrogenase (NADH) activity"/>
    <property type="evidence" value="ECO:0007669"/>
    <property type="project" value="UniProtKB-EC"/>
</dbReference>
<evidence type="ECO:0000256" key="4">
    <source>
        <dbReference type="ARBA" id="ARBA00016961"/>
    </source>
</evidence>
<evidence type="ECO:0000256" key="13">
    <source>
        <dbReference type="RuleBase" id="RU003692"/>
    </source>
</evidence>
<dbReference type="InterPro" id="IPR004099">
    <property type="entry name" value="Pyr_nucl-diS_OxRdtase_dimer"/>
</dbReference>
<dbReference type="EMBL" id="JACOON010000001">
    <property type="protein sequence ID" value="MBC5646788.1"/>
    <property type="molecule type" value="Genomic_DNA"/>
</dbReference>
<comment type="catalytic activity">
    <reaction evidence="12 13">
        <text>N(6)-[(R)-dihydrolipoyl]-L-lysyl-[protein] + NAD(+) = N(6)-[(R)-lipoyl]-L-lysyl-[protein] + NADH + H(+)</text>
        <dbReference type="Rhea" id="RHEA:15045"/>
        <dbReference type="Rhea" id="RHEA-COMP:10474"/>
        <dbReference type="Rhea" id="RHEA-COMP:10475"/>
        <dbReference type="ChEBI" id="CHEBI:15378"/>
        <dbReference type="ChEBI" id="CHEBI:57540"/>
        <dbReference type="ChEBI" id="CHEBI:57945"/>
        <dbReference type="ChEBI" id="CHEBI:83099"/>
        <dbReference type="ChEBI" id="CHEBI:83100"/>
        <dbReference type="EC" id="1.8.1.4"/>
    </reaction>
</comment>
<dbReference type="InterPro" id="IPR000089">
    <property type="entry name" value="Biotin_lipoyl"/>
</dbReference>
<accession>A0ABR7EAI4</accession>
<keyword evidence="8 13" id="KW-0560">Oxidoreductase</keyword>
<keyword evidence="9 13" id="KW-0520">NAD</keyword>
<dbReference type="Pfam" id="PF02852">
    <property type="entry name" value="Pyr_redox_dim"/>
    <property type="match status" value="1"/>
</dbReference>
<keyword evidence="10" id="KW-1015">Disulfide bond</keyword>
<dbReference type="PANTHER" id="PTHR22912:SF217">
    <property type="entry name" value="DIHYDROLIPOYL DEHYDROGENASE"/>
    <property type="match status" value="1"/>
</dbReference>
<dbReference type="SUPFAM" id="SSF55424">
    <property type="entry name" value="FAD/NAD-linked reductases, dimerisation (C-terminal) domain"/>
    <property type="match status" value="1"/>
</dbReference>
<dbReference type="NCBIfam" id="TIGR01350">
    <property type="entry name" value="lipoamide_DH"/>
    <property type="match status" value="1"/>
</dbReference>
<keyword evidence="7 13" id="KW-0274">FAD</keyword>
<keyword evidence="6 13" id="KW-0285">Flavoprotein</keyword>
<evidence type="ECO:0000256" key="9">
    <source>
        <dbReference type="ARBA" id="ARBA00023027"/>
    </source>
</evidence>
<comment type="similarity">
    <text evidence="2 13">Belongs to the class-I pyridine nucleotide-disulfide oxidoreductase family.</text>
</comment>
<evidence type="ECO:0000256" key="3">
    <source>
        <dbReference type="ARBA" id="ARBA00012608"/>
    </source>
</evidence>